<dbReference type="Gene3D" id="3.40.720.10">
    <property type="entry name" value="Alkaline Phosphatase, subunit A"/>
    <property type="match status" value="1"/>
</dbReference>
<name>A0A210R3C3_MIZYE</name>
<dbReference type="AlphaFoldDB" id="A0A210R3C3"/>
<dbReference type="InterPro" id="IPR004245">
    <property type="entry name" value="DUF229"/>
</dbReference>
<dbReference type="EMBL" id="NEDP02000661">
    <property type="protein sequence ID" value="OWF55442.1"/>
    <property type="molecule type" value="Genomic_DNA"/>
</dbReference>
<reference evidence="1 2" key="1">
    <citation type="journal article" date="2017" name="Nat. Ecol. Evol.">
        <title>Scallop genome provides insights into evolution of bilaterian karyotype and development.</title>
        <authorList>
            <person name="Wang S."/>
            <person name="Zhang J."/>
            <person name="Jiao W."/>
            <person name="Li J."/>
            <person name="Xun X."/>
            <person name="Sun Y."/>
            <person name="Guo X."/>
            <person name="Huan P."/>
            <person name="Dong B."/>
            <person name="Zhang L."/>
            <person name="Hu X."/>
            <person name="Sun X."/>
            <person name="Wang J."/>
            <person name="Zhao C."/>
            <person name="Wang Y."/>
            <person name="Wang D."/>
            <person name="Huang X."/>
            <person name="Wang R."/>
            <person name="Lv J."/>
            <person name="Li Y."/>
            <person name="Zhang Z."/>
            <person name="Liu B."/>
            <person name="Lu W."/>
            <person name="Hui Y."/>
            <person name="Liang J."/>
            <person name="Zhou Z."/>
            <person name="Hou R."/>
            <person name="Li X."/>
            <person name="Liu Y."/>
            <person name="Li H."/>
            <person name="Ning X."/>
            <person name="Lin Y."/>
            <person name="Zhao L."/>
            <person name="Xing Q."/>
            <person name="Dou J."/>
            <person name="Li Y."/>
            <person name="Mao J."/>
            <person name="Guo H."/>
            <person name="Dou H."/>
            <person name="Li T."/>
            <person name="Mu C."/>
            <person name="Jiang W."/>
            <person name="Fu Q."/>
            <person name="Fu X."/>
            <person name="Miao Y."/>
            <person name="Liu J."/>
            <person name="Yu Q."/>
            <person name="Li R."/>
            <person name="Liao H."/>
            <person name="Li X."/>
            <person name="Kong Y."/>
            <person name="Jiang Z."/>
            <person name="Chourrout D."/>
            <person name="Li R."/>
            <person name="Bao Z."/>
        </authorList>
    </citation>
    <scope>NUCLEOTIDE SEQUENCE [LARGE SCALE GENOMIC DNA]</scope>
    <source>
        <strain evidence="1 2">PY_sf001</strain>
    </source>
</reference>
<dbReference type="Pfam" id="PF02995">
    <property type="entry name" value="DUF229"/>
    <property type="match status" value="1"/>
</dbReference>
<protein>
    <submittedName>
        <fullName evidence="1">Uncharacterized protein</fullName>
    </submittedName>
</protein>
<dbReference type="InterPro" id="IPR017850">
    <property type="entry name" value="Alkaline_phosphatase_core_sf"/>
</dbReference>
<keyword evidence="2" id="KW-1185">Reference proteome</keyword>
<dbReference type="STRING" id="6573.A0A210R3C3"/>
<dbReference type="Proteomes" id="UP000242188">
    <property type="component" value="Unassembled WGS sequence"/>
</dbReference>
<sequence length="577" mass="65978">MPCNRFPDVVSLDSKSRIQTNISAIKEAGWQHLTCEREIIQRLNEENIAFISPSPDKLSIALSDCSKISCRDESSSLVYQQLVFHTDSERVLKSKTIKDEATDSPSVLIFGIDSVSQLTAKRLLPNTLNYLERSLGAHLFQGYTKVAENTFPNLVALLSGQKENLEALFHGKYLDNVVPFIWRNFSDKGYVTMYAEEQPVSPSFNAVSKGFRTPPTDHYFRPCAMAMDNTNTFIQSPKYQYSSKFYNKILLSKQFMFCHGNKAKHEIHINYLKSFLKSYKNKRKFSLTWIAALAHDDLNYLRLADDQFRDFFEWSNKNGHLNNTILIFLSDHGSNLNEIRNTVIGRVEERMPIFVIALPPSLKNKYPNLEKILRQNAERLTSHFDTYHTIVDILQGTFTGSGGTKSGQVGRSLFGAISPDRTCEDAGIRREYCPCHKYVPVDVPQDKLIIFGQKIVKNINAKFNTEYPQCKQLSLHKVENSQKVESNFIPMHESTHFTWYSLWHSKSTHLASKQYRMLISTIPGLAQFDSSLTEHSDGSIEVWDHISRANRYGNQSHCVQASELKPYCFCSRNPSPS</sequence>
<dbReference type="FunFam" id="3.40.720.10:FF:000017">
    <property type="entry name" value="Predicted protein"/>
    <property type="match status" value="1"/>
</dbReference>
<dbReference type="SUPFAM" id="SSF53649">
    <property type="entry name" value="Alkaline phosphatase-like"/>
    <property type="match status" value="1"/>
</dbReference>
<dbReference type="PANTHER" id="PTHR10974:SF6">
    <property type="entry name" value="PROTEIN CBG19234"/>
    <property type="match status" value="1"/>
</dbReference>
<gene>
    <name evidence="1" type="ORF">KP79_PYT20939</name>
</gene>
<comment type="caution">
    <text evidence="1">The sequence shown here is derived from an EMBL/GenBank/DDBJ whole genome shotgun (WGS) entry which is preliminary data.</text>
</comment>
<dbReference type="CDD" id="cd16021">
    <property type="entry name" value="ALP_like"/>
    <property type="match status" value="1"/>
</dbReference>
<proteinExistence type="predicted"/>
<dbReference type="OrthoDB" id="413313at2759"/>
<evidence type="ECO:0000313" key="1">
    <source>
        <dbReference type="EMBL" id="OWF55442.1"/>
    </source>
</evidence>
<accession>A0A210R3C3</accession>
<evidence type="ECO:0000313" key="2">
    <source>
        <dbReference type="Proteomes" id="UP000242188"/>
    </source>
</evidence>
<dbReference type="GO" id="GO:0005615">
    <property type="term" value="C:extracellular space"/>
    <property type="evidence" value="ECO:0007669"/>
    <property type="project" value="TreeGrafter"/>
</dbReference>
<dbReference type="PANTHER" id="PTHR10974">
    <property type="entry name" value="FI08016P-RELATED"/>
    <property type="match status" value="1"/>
</dbReference>
<organism evidence="1 2">
    <name type="scientific">Mizuhopecten yessoensis</name>
    <name type="common">Japanese scallop</name>
    <name type="synonym">Patinopecten yessoensis</name>
    <dbReference type="NCBI Taxonomy" id="6573"/>
    <lineage>
        <taxon>Eukaryota</taxon>
        <taxon>Metazoa</taxon>
        <taxon>Spiralia</taxon>
        <taxon>Lophotrochozoa</taxon>
        <taxon>Mollusca</taxon>
        <taxon>Bivalvia</taxon>
        <taxon>Autobranchia</taxon>
        <taxon>Pteriomorphia</taxon>
        <taxon>Pectinida</taxon>
        <taxon>Pectinoidea</taxon>
        <taxon>Pectinidae</taxon>
        <taxon>Mizuhopecten</taxon>
    </lineage>
</organism>